<protein>
    <submittedName>
        <fullName evidence="1">Uncharacterized protein</fullName>
    </submittedName>
</protein>
<dbReference type="InterPro" id="IPR027417">
    <property type="entry name" value="P-loop_NTPase"/>
</dbReference>
<gene>
    <name evidence="1" type="ORF">GBAR_LOCUS15066</name>
</gene>
<dbReference type="EMBL" id="CASHTH010002203">
    <property type="protein sequence ID" value="CAI8026177.1"/>
    <property type="molecule type" value="Genomic_DNA"/>
</dbReference>
<dbReference type="Proteomes" id="UP001174909">
    <property type="component" value="Unassembled WGS sequence"/>
</dbReference>
<evidence type="ECO:0000313" key="2">
    <source>
        <dbReference type="Proteomes" id="UP001174909"/>
    </source>
</evidence>
<comment type="caution">
    <text evidence="1">The sequence shown here is derived from an EMBL/GenBank/DDBJ whole genome shotgun (WGS) entry which is preliminary data.</text>
</comment>
<reference evidence="1" key="1">
    <citation type="submission" date="2023-03" db="EMBL/GenBank/DDBJ databases">
        <authorList>
            <person name="Steffen K."/>
            <person name="Cardenas P."/>
        </authorList>
    </citation>
    <scope>NUCLEOTIDE SEQUENCE</scope>
</reference>
<dbReference type="AlphaFoldDB" id="A0AA35SC86"/>
<accession>A0AA35SC86</accession>
<evidence type="ECO:0000313" key="1">
    <source>
        <dbReference type="EMBL" id="CAI8026177.1"/>
    </source>
</evidence>
<name>A0AA35SC86_GEOBA</name>
<proteinExistence type="predicted"/>
<sequence length="344" mass="39274">MKIVCTGISCSGRKELMANFKILCMKRKLSIGFFSVGDVMHRAAAEARVHFTDKVLDSDPAVLSLARRTAFYEIARRAESYEHAIIGLHGCFRWRGSLIEGFSFKDIEILLPDLLINVVDNIADISERMQESSQWSGMGNATLNVWLDEEEFLTRQIANLTEKSYYTVARQHNLENFYELLFSSKPKFYLSYPITLLRDTPKEIEKIREIGEKLSRSFIVFDPLTIKDMALVTAGGEGSSGTEDIPPTMSEMGEDVIQQIKTRTISRDYQFVHQSDFVVVIYPTDKLSPGVLSEMNYASRHNKPVYAVYTGTRSIFFENLCDRIFDTFEELADFLTTTYKVDES</sequence>
<dbReference type="Gene3D" id="3.40.50.300">
    <property type="entry name" value="P-loop containing nucleotide triphosphate hydrolases"/>
    <property type="match status" value="1"/>
</dbReference>
<organism evidence="1 2">
    <name type="scientific">Geodia barretti</name>
    <name type="common">Barrett's horny sponge</name>
    <dbReference type="NCBI Taxonomy" id="519541"/>
    <lineage>
        <taxon>Eukaryota</taxon>
        <taxon>Metazoa</taxon>
        <taxon>Porifera</taxon>
        <taxon>Demospongiae</taxon>
        <taxon>Heteroscleromorpha</taxon>
        <taxon>Tetractinellida</taxon>
        <taxon>Astrophorina</taxon>
        <taxon>Geodiidae</taxon>
        <taxon>Geodia</taxon>
    </lineage>
</organism>
<dbReference type="Gene3D" id="3.40.50.450">
    <property type="match status" value="1"/>
</dbReference>
<dbReference type="SUPFAM" id="SSF52309">
    <property type="entry name" value="N-(deoxy)ribosyltransferase-like"/>
    <property type="match status" value="1"/>
</dbReference>
<keyword evidence="2" id="KW-1185">Reference proteome</keyword>